<dbReference type="Pfam" id="PF04056">
    <property type="entry name" value="Ssl1"/>
    <property type="match status" value="1"/>
</dbReference>
<dbReference type="Gene3D" id="3.40.50.410">
    <property type="entry name" value="von Willebrand factor, type A domain"/>
    <property type="match status" value="1"/>
</dbReference>
<dbReference type="AlphaFoldDB" id="A0A1F5LE68"/>
<evidence type="ECO:0000256" key="9">
    <source>
        <dbReference type="ARBA" id="ARBA00023204"/>
    </source>
</evidence>
<dbReference type="InterPro" id="IPR007198">
    <property type="entry name" value="Ssl1-like"/>
</dbReference>
<organism evidence="13 14">
    <name type="scientific">Penicillium arizonense</name>
    <dbReference type="NCBI Taxonomy" id="1835702"/>
    <lineage>
        <taxon>Eukaryota</taxon>
        <taxon>Fungi</taxon>
        <taxon>Dikarya</taxon>
        <taxon>Ascomycota</taxon>
        <taxon>Pezizomycotina</taxon>
        <taxon>Eurotiomycetes</taxon>
        <taxon>Eurotiomycetidae</taxon>
        <taxon>Eurotiales</taxon>
        <taxon>Aspergillaceae</taxon>
        <taxon>Penicillium</taxon>
    </lineage>
</organism>
<dbReference type="SUPFAM" id="SSF53300">
    <property type="entry name" value="vWA-like"/>
    <property type="match status" value="1"/>
</dbReference>
<dbReference type="GO" id="GO:0005675">
    <property type="term" value="C:transcription factor TFIIH holo complex"/>
    <property type="evidence" value="ECO:0007669"/>
    <property type="project" value="TreeGrafter"/>
</dbReference>
<dbReference type="SMART" id="SM00327">
    <property type="entry name" value="VWA"/>
    <property type="match status" value="1"/>
</dbReference>
<evidence type="ECO:0000256" key="11">
    <source>
        <dbReference type="SAM" id="MobiDB-lite"/>
    </source>
</evidence>
<evidence type="ECO:0000256" key="1">
    <source>
        <dbReference type="ARBA" id="ARBA00004123"/>
    </source>
</evidence>
<dbReference type="EMBL" id="LXJU01000013">
    <property type="protein sequence ID" value="OGE51503.1"/>
    <property type="molecule type" value="Genomic_DNA"/>
</dbReference>
<reference evidence="13 14" key="1">
    <citation type="journal article" date="2016" name="Sci. Rep.">
        <title>Penicillium arizonense, a new, genome sequenced fungal species, reveals a high chemical diversity in secreted metabolites.</title>
        <authorList>
            <person name="Grijseels S."/>
            <person name="Nielsen J.C."/>
            <person name="Randelovic M."/>
            <person name="Nielsen J."/>
            <person name="Nielsen K.F."/>
            <person name="Workman M."/>
            <person name="Frisvad J.C."/>
        </authorList>
    </citation>
    <scope>NUCLEOTIDE SEQUENCE [LARGE SCALE GENOMIC DNA]</scope>
    <source>
        <strain evidence="13 14">CBS 141311</strain>
    </source>
</reference>
<feature type="compositionally biased region" description="Polar residues" evidence="11">
    <location>
        <begin position="313"/>
        <end position="344"/>
    </location>
</feature>
<dbReference type="GeneID" id="34578020"/>
<evidence type="ECO:0000256" key="6">
    <source>
        <dbReference type="ARBA" id="ARBA00022833"/>
    </source>
</evidence>
<gene>
    <name evidence="13" type="ORF">PENARI_c013G08349</name>
</gene>
<protein>
    <recommendedName>
        <fullName evidence="12">VWFA domain-containing protein</fullName>
    </recommendedName>
</protein>
<keyword evidence="5" id="KW-0863">Zinc-finger</keyword>
<dbReference type="OrthoDB" id="284275at2759"/>
<keyword evidence="3" id="KW-0479">Metal-binding</keyword>
<dbReference type="GO" id="GO:0006289">
    <property type="term" value="P:nucleotide-excision repair"/>
    <property type="evidence" value="ECO:0007669"/>
    <property type="project" value="TreeGrafter"/>
</dbReference>
<name>A0A1F5LE68_PENAI</name>
<evidence type="ECO:0000256" key="3">
    <source>
        <dbReference type="ARBA" id="ARBA00022723"/>
    </source>
</evidence>
<feature type="region of interest" description="Disordered" evidence="11">
    <location>
        <begin position="1"/>
        <end position="33"/>
    </location>
</feature>
<dbReference type="PANTHER" id="PTHR12695">
    <property type="entry name" value="GENERAL TRANSCRIPTION FACTOR IIH SUBUNIT 2"/>
    <property type="match status" value="1"/>
</dbReference>
<comment type="similarity">
    <text evidence="2">Belongs to the GTF2H2 family.</text>
</comment>
<feature type="region of interest" description="Disordered" evidence="11">
    <location>
        <begin position="366"/>
        <end position="409"/>
    </location>
</feature>
<dbReference type="FunFam" id="3.40.50.410:FF:000015">
    <property type="entry name" value="General transcription factor IIH subunit 2"/>
    <property type="match status" value="1"/>
</dbReference>
<evidence type="ECO:0000256" key="10">
    <source>
        <dbReference type="ARBA" id="ARBA00023242"/>
    </source>
</evidence>
<keyword evidence="9" id="KW-0234">DNA repair</keyword>
<keyword evidence="8" id="KW-0804">Transcription</keyword>
<dbReference type="GO" id="GO:0008270">
    <property type="term" value="F:zinc ion binding"/>
    <property type="evidence" value="ECO:0007669"/>
    <property type="project" value="UniProtKB-KW"/>
</dbReference>
<dbReference type="PROSITE" id="PS50234">
    <property type="entry name" value="VWFA"/>
    <property type="match status" value="1"/>
</dbReference>
<evidence type="ECO:0000256" key="8">
    <source>
        <dbReference type="ARBA" id="ARBA00023163"/>
    </source>
</evidence>
<evidence type="ECO:0000259" key="12">
    <source>
        <dbReference type="PROSITE" id="PS50234"/>
    </source>
</evidence>
<evidence type="ECO:0000256" key="5">
    <source>
        <dbReference type="ARBA" id="ARBA00022771"/>
    </source>
</evidence>
<feature type="compositionally biased region" description="Acidic residues" evidence="11">
    <location>
        <begin position="1"/>
        <end position="19"/>
    </location>
</feature>
<dbReference type="RefSeq" id="XP_022486947.1">
    <property type="nucleotide sequence ID" value="XM_022633286.1"/>
</dbReference>
<evidence type="ECO:0000256" key="7">
    <source>
        <dbReference type="ARBA" id="ARBA00023015"/>
    </source>
</evidence>
<keyword evidence="10" id="KW-0539">Nucleus</keyword>
<dbReference type="Pfam" id="PF17733">
    <property type="entry name" value="KPWE_dom"/>
    <property type="match status" value="1"/>
</dbReference>
<evidence type="ECO:0000313" key="13">
    <source>
        <dbReference type="EMBL" id="OGE51503.1"/>
    </source>
</evidence>
<dbReference type="GO" id="GO:0006357">
    <property type="term" value="P:regulation of transcription by RNA polymerase II"/>
    <property type="evidence" value="ECO:0007669"/>
    <property type="project" value="TreeGrafter"/>
</dbReference>
<proteinExistence type="inferred from homology"/>
<keyword evidence="4" id="KW-0227">DNA damage</keyword>
<sequence length="409" mass="44802">MADSDEEYVGEVTEDEDDLQVTRGDTRARKRKQRGGAEWELSRTWETLVEGADGTINSTVEGLLEAGKRKRLLKDTTPLQRGIIRHLILIIDLSQSMSEKDLRPTRYLLTLRYAQEFVREFFEQNPISQLGVLGLRDGLALRVSDMSGNPTEHLAAIQALKTQDPKGLPSLQNGLEMARGALFHTPSHGTREVLIIFGSLLSSDPGDIHQTISTLISDKIRVGIVGLAAQVAICRELCTKTSGGDETAYGVALNEQHFRELMMDWSPTLLSARVIQSPREEAISAHDAIAKKEKLAPAIDFAAFKSWLASQSTGKSQIPDSQEDSSQASTGLSPEQNMADSTNAEPAYPSSFAHIVELITTGQPIPGIQDIPDTVLTGHDISSEKPRRRKPWEKEDLETAPSETATGAP</sequence>
<accession>A0A1F5LE68</accession>
<feature type="domain" description="VWFA" evidence="12">
    <location>
        <begin position="86"/>
        <end position="274"/>
    </location>
</feature>
<evidence type="ECO:0000256" key="2">
    <source>
        <dbReference type="ARBA" id="ARBA00006092"/>
    </source>
</evidence>
<dbReference type="STRING" id="1835702.A0A1F5LE68"/>
<dbReference type="Proteomes" id="UP000177622">
    <property type="component" value="Unassembled WGS sequence"/>
</dbReference>
<comment type="caution">
    <text evidence="13">The sequence shown here is derived from an EMBL/GenBank/DDBJ whole genome shotgun (WGS) entry which is preliminary data.</text>
</comment>
<evidence type="ECO:0000256" key="4">
    <source>
        <dbReference type="ARBA" id="ARBA00022763"/>
    </source>
</evidence>
<dbReference type="InterPro" id="IPR002035">
    <property type="entry name" value="VWF_A"/>
</dbReference>
<keyword evidence="6" id="KW-0862">Zinc</keyword>
<keyword evidence="7" id="KW-0805">Transcription regulation</keyword>
<dbReference type="PANTHER" id="PTHR12695:SF2">
    <property type="entry name" value="GENERAL TRANSCRIPTION FACTOR IIH SUBUNIT 2-RELATED"/>
    <property type="match status" value="1"/>
</dbReference>
<feature type="region of interest" description="Disordered" evidence="11">
    <location>
        <begin position="313"/>
        <end position="346"/>
    </location>
</feature>
<evidence type="ECO:0000313" key="14">
    <source>
        <dbReference type="Proteomes" id="UP000177622"/>
    </source>
</evidence>
<dbReference type="CDD" id="cd01453">
    <property type="entry name" value="vWA_transcription_factor_IIH_type"/>
    <property type="match status" value="1"/>
</dbReference>
<comment type="subcellular location">
    <subcellularLocation>
        <location evidence="1">Nucleus</location>
    </subcellularLocation>
</comment>
<dbReference type="InterPro" id="IPR036465">
    <property type="entry name" value="vWFA_dom_sf"/>
</dbReference>
<keyword evidence="14" id="KW-1185">Reference proteome</keyword>
<dbReference type="InterPro" id="IPR040554">
    <property type="entry name" value="KPWE_PEX14_dom"/>
</dbReference>